<name>A0A6P2D3N5_9BACT</name>
<gene>
    <name evidence="2" type="ORF">SOIL9_26790</name>
</gene>
<protein>
    <recommendedName>
        <fullName evidence="4">Carboxymuconolactone decarboxylase-like domain-containing protein</fullName>
    </recommendedName>
</protein>
<dbReference type="Gene3D" id="1.20.1290.10">
    <property type="entry name" value="AhpD-like"/>
    <property type="match status" value="2"/>
</dbReference>
<organism evidence="2 3">
    <name type="scientific">Gemmata massiliana</name>
    <dbReference type="NCBI Taxonomy" id="1210884"/>
    <lineage>
        <taxon>Bacteria</taxon>
        <taxon>Pseudomonadati</taxon>
        <taxon>Planctomycetota</taxon>
        <taxon>Planctomycetia</taxon>
        <taxon>Gemmatales</taxon>
        <taxon>Gemmataceae</taxon>
        <taxon>Gemmata</taxon>
    </lineage>
</organism>
<evidence type="ECO:0000313" key="2">
    <source>
        <dbReference type="EMBL" id="VTR95035.1"/>
    </source>
</evidence>
<dbReference type="InterPro" id="IPR029032">
    <property type="entry name" value="AhpD-like"/>
</dbReference>
<dbReference type="PANTHER" id="PTHR35446">
    <property type="entry name" value="SI:CH211-175M2.5"/>
    <property type="match status" value="1"/>
</dbReference>
<dbReference type="AlphaFoldDB" id="A0A6P2D3N5"/>
<evidence type="ECO:0000313" key="3">
    <source>
        <dbReference type="Proteomes" id="UP000464178"/>
    </source>
</evidence>
<reference evidence="2 3" key="1">
    <citation type="submission" date="2019-05" db="EMBL/GenBank/DDBJ databases">
        <authorList>
            <consortium name="Science for Life Laboratories"/>
        </authorList>
    </citation>
    <scope>NUCLEOTIDE SEQUENCE [LARGE SCALE GENOMIC DNA]</scope>
    <source>
        <strain evidence="2">Soil9</strain>
    </source>
</reference>
<feature type="region of interest" description="Disordered" evidence="1">
    <location>
        <begin position="9"/>
        <end position="32"/>
    </location>
</feature>
<evidence type="ECO:0008006" key="4">
    <source>
        <dbReference type="Google" id="ProtNLM"/>
    </source>
</evidence>
<accession>A0A6P2D3N5</accession>
<dbReference type="RefSeq" id="WP_162669504.1">
    <property type="nucleotide sequence ID" value="NZ_LR593886.1"/>
</dbReference>
<dbReference type="EMBL" id="LR593886">
    <property type="protein sequence ID" value="VTR95035.1"/>
    <property type="molecule type" value="Genomic_DNA"/>
</dbReference>
<dbReference type="SUPFAM" id="SSF69118">
    <property type="entry name" value="AhpD-like"/>
    <property type="match status" value="2"/>
</dbReference>
<sequence>MMTLTLALALSAPGAEPPETSKPVGLTRDEEKALLEKHKKATPRLPMPPADPTNPLARVNNGAFRAYYLPAELRETRPAGTTPGRDADPAMTLDNTFKVKLFWIASRANNCYYCLGHQEYKLLGAGVSDNDIAALDGDWREATPKERAAYEFTRKLTHTPHLVTATDVEALKKHYTATQVAEILVTVAGYNSTNRWTDGLNIPAETDGARFKKDDIRADFSTFKTPTSDKYAKQTTTVAPVKLAARPSLEARDKVEAIWKEKRTATLPLADAKATAEVWANGTAPNWASLLATFPKSTKGRVEGLRAGMEKGALSAKLKAEIAWVAARNDRAWYALAIARERLKKAGVSENDIWKLDGDRKDLPEAEQAALVLAETLTVAPWKVTDEMVERCRKSFKDAEVAEIFYHTCNAAFFDRVTEVAGLPLDK</sequence>
<dbReference type="Proteomes" id="UP000464178">
    <property type="component" value="Chromosome"/>
</dbReference>
<keyword evidence="3" id="KW-1185">Reference proteome</keyword>
<evidence type="ECO:0000256" key="1">
    <source>
        <dbReference type="SAM" id="MobiDB-lite"/>
    </source>
</evidence>
<proteinExistence type="predicted"/>
<dbReference type="PANTHER" id="PTHR35446:SF2">
    <property type="entry name" value="CARBOXYMUCONOLACTONE DECARBOXYLASE-LIKE DOMAIN-CONTAINING PROTEIN"/>
    <property type="match status" value="1"/>
</dbReference>
<dbReference type="KEGG" id="gms:SOIL9_26790"/>